<proteinExistence type="predicted"/>
<feature type="transmembrane region" description="Helical" evidence="1">
    <location>
        <begin position="82"/>
        <end position="105"/>
    </location>
</feature>
<dbReference type="HOGENOM" id="CLU_2220659_0_0_7"/>
<dbReference type="Proteomes" id="UP000006732">
    <property type="component" value="Plasmid pPRO1"/>
</dbReference>
<keyword evidence="1" id="KW-0812">Transmembrane</keyword>
<dbReference type="RefSeq" id="WP_011733891.1">
    <property type="nucleotide sequence ID" value="NC_008607.1"/>
</dbReference>
<keyword evidence="1" id="KW-1133">Transmembrane helix</keyword>
<reference evidence="3 4" key="1">
    <citation type="submission" date="2006-10" db="EMBL/GenBank/DDBJ databases">
        <title>Complete sequence of plasmid pPRO1 of Pelobacter propionicus DSM 2379.</title>
        <authorList>
            <consortium name="US DOE Joint Genome Institute"/>
            <person name="Copeland A."/>
            <person name="Lucas S."/>
            <person name="Lapidus A."/>
            <person name="Barry K."/>
            <person name="Detter J.C."/>
            <person name="Glavina del Rio T."/>
            <person name="Hammon N."/>
            <person name="Israni S."/>
            <person name="Dalin E."/>
            <person name="Tice H."/>
            <person name="Pitluck S."/>
            <person name="Saunders E."/>
            <person name="Brettin T."/>
            <person name="Bruce D."/>
            <person name="Han C."/>
            <person name="Tapia R."/>
            <person name="Schmutz J."/>
            <person name="Larimer F."/>
            <person name="Land M."/>
            <person name="Hauser L."/>
            <person name="Kyrpides N."/>
            <person name="Kim E."/>
            <person name="Lovley D."/>
            <person name="Richardson P."/>
        </authorList>
    </citation>
    <scope>NUCLEOTIDE SEQUENCE [LARGE SCALE GENOMIC DNA]</scope>
    <source>
        <strain evidence="4">DSM 2379 / NBRC 103807 / OttBd1</strain>
        <plasmid evidence="4">Plasmid pPRO1</plasmid>
    </source>
</reference>
<evidence type="ECO:0000313" key="3">
    <source>
        <dbReference type="EMBL" id="ABL01372.1"/>
    </source>
</evidence>
<keyword evidence="2" id="KW-0732">Signal</keyword>
<evidence type="ECO:0000256" key="2">
    <source>
        <dbReference type="SAM" id="SignalP"/>
    </source>
</evidence>
<keyword evidence="4" id="KW-1185">Reference proteome</keyword>
<sequence>MLKALKNLRNRKMFVPSLAVMFALLVAGSAFALTAPANTDIMYPVYNLLVNEMINKGVTYLVGFIGLCVAAYFIMQQRIIPGLFSIIGAIMFFSAGAITTAFGLIF</sequence>
<dbReference type="OrthoDB" id="5402391at2"/>
<evidence type="ECO:0008006" key="5">
    <source>
        <dbReference type="Google" id="ProtNLM"/>
    </source>
</evidence>
<dbReference type="EMBL" id="CP000483">
    <property type="protein sequence ID" value="ABL01372.1"/>
    <property type="molecule type" value="Genomic_DNA"/>
</dbReference>
<feature type="signal peptide" evidence="2">
    <location>
        <begin position="1"/>
        <end position="32"/>
    </location>
</feature>
<name>A0R7R4_PELPD</name>
<organism evidence="3 4">
    <name type="scientific">Pelobacter propionicus (strain DSM 2379 / NBRC 103807 / OttBd1)</name>
    <dbReference type="NCBI Taxonomy" id="338966"/>
    <lineage>
        <taxon>Bacteria</taxon>
        <taxon>Pseudomonadati</taxon>
        <taxon>Thermodesulfobacteriota</taxon>
        <taxon>Desulfuromonadia</taxon>
        <taxon>Desulfuromonadales</taxon>
        <taxon>Desulfuromonadaceae</taxon>
        <taxon>Pelobacter</taxon>
    </lineage>
</organism>
<feature type="chain" id="PRO_5002629997" description="Conjugal transfer protein TrbC" evidence="2">
    <location>
        <begin position="33"/>
        <end position="106"/>
    </location>
</feature>
<keyword evidence="3" id="KW-0614">Plasmid</keyword>
<evidence type="ECO:0000313" key="4">
    <source>
        <dbReference type="Proteomes" id="UP000006732"/>
    </source>
</evidence>
<feature type="transmembrane region" description="Helical" evidence="1">
    <location>
        <begin position="58"/>
        <end position="75"/>
    </location>
</feature>
<accession>A0R7R4</accession>
<dbReference type="KEGG" id="ppd:Ppro_3783"/>
<geneLocation type="plasmid" evidence="3 4">
    <name>pPRO1</name>
</geneLocation>
<dbReference type="AlphaFoldDB" id="A0R7R4"/>
<gene>
    <name evidence="3" type="ordered locus">Ppro_3783</name>
</gene>
<protein>
    <recommendedName>
        <fullName evidence="5">Conjugal transfer protein TrbC</fullName>
    </recommendedName>
</protein>
<keyword evidence="1" id="KW-0472">Membrane</keyword>
<evidence type="ECO:0000256" key="1">
    <source>
        <dbReference type="SAM" id="Phobius"/>
    </source>
</evidence>